<proteinExistence type="predicted"/>
<name>A0DXW1_PARTE</name>
<reference evidence="3 4" key="1">
    <citation type="journal article" date="2006" name="Nature">
        <title>Global trends of whole-genome duplications revealed by the ciliate Paramecium tetraurelia.</title>
        <authorList>
            <consortium name="Genoscope"/>
            <person name="Aury J.-M."/>
            <person name="Jaillon O."/>
            <person name="Duret L."/>
            <person name="Noel B."/>
            <person name="Jubin C."/>
            <person name="Porcel B.M."/>
            <person name="Segurens B."/>
            <person name="Daubin V."/>
            <person name="Anthouard V."/>
            <person name="Aiach N."/>
            <person name="Arnaiz O."/>
            <person name="Billaut A."/>
            <person name="Beisson J."/>
            <person name="Blanc I."/>
            <person name="Bouhouche K."/>
            <person name="Camara F."/>
            <person name="Duharcourt S."/>
            <person name="Guigo R."/>
            <person name="Gogendeau D."/>
            <person name="Katinka M."/>
            <person name="Keller A.-M."/>
            <person name="Kissmehl R."/>
            <person name="Klotz C."/>
            <person name="Koll F."/>
            <person name="Le Moue A."/>
            <person name="Lepere C."/>
            <person name="Malinsky S."/>
            <person name="Nowacki M."/>
            <person name="Nowak J.K."/>
            <person name="Plattner H."/>
            <person name="Poulain J."/>
            <person name="Ruiz F."/>
            <person name="Serrano V."/>
            <person name="Zagulski M."/>
            <person name="Dessen P."/>
            <person name="Betermier M."/>
            <person name="Weissenbach J."/>
            <person name="Scarpelli C."/>
            <person name="Schachter V."/>
            <person name="Sperling L."/>
            <person name="Meyer E."/>
            <person name="Cohen J."/>
            <person name="Wincker P."/>
        </authorList>
    </citation>
    <scope>NUCLEOTIDE SEQUENCE [LARGE SCALE GENOMIC DNA]</scope>
    <source>
        <strain evidence="3 4">Stock d4-2</strain>
    </source>
</reference>
<keyword evidence="1" id="KW-0472">Membrane</keyword>
<keyword evidence="2" id="KW-0732">Signal</keyword>
<dbReference type="OMA" id="EHGFETW"/>
<dbReference type="OrthoDB" id="10266805at2759"/>
<evidence type="ECO:0000256" key="1">
    <source>
        <dbReference type="SAM" id="Phobius"/>
    </source>
</evidence>
<dbReference type="CDD" id="cd07389">
    <property type="entry name" value="MPP_PhoD"/>
    <property type="match status" value="1"/>
</dbReference>
<keyword evidence="4" id="KW-1185">Reference proteome</keyword>
<feature type="signal peptide" evidence="2">
    <location>
        <begin position="1"/>
        <end position="19"/>
    </location>
</feature>
<protein>
    <recommendedName>
        <fullName evidence="5">PhoD-like phosphatase metallophosphatase domain-containing protein</fullName>
    </recommendedName>
</protein>
<organism evidence="3 4">
    <name type="scientific">Paramecium tetraurelia</name>
    <dbReference type="NCBI Taxonomy" id="5888"/>
    <lineage>
        <taxon>Eukaryota</taxon>
        <taxon>Sar</taxon>
        <taxon>Alveolata</taxon>
        <taxon>Ciliophora</taxon>
        <taxon>Intramacronucleata</taxon>
        <taxon>Oligohymenophorea</taxon>
        <taxon>Peniculida</taxon>
        <taxon>Parameciidae</taxon>
        <taxon>Paramecium</taxon>
    </lineage>
</organism>
<accession>A0DXW1</accession>
<dbReference type="EMBL" id="CT868640">
    <property type="protein sequence ID" value="CAK87878.1"/>
    <property type="molecule type" value="Genomic_DNA"/>
</dbReference>
<dbReference type="InterPro" id="IPR038607">
    <property type="entry name" value="PhoD-like_sf"/>
</dbReference>
<dbReference type="STRING" id="5888.A0DXW1"/>
<dbReference type="PANTHER" id="PTHR33987:SF1">
    <property type="entry name" value="CALCINEURIN-LIKE METALLO-PHOSPHOESTERASE SUPERFAMILY PROTEIN"/>
    <property type="match status" value="1"/>
</dbReference>
<evidence type="ECO:0000256" key="2">
    <source>
        <dbReference type="SAM" id="SignalP"/>
    </source>
</evidence>
<dbReference type="FunCoup" id="A0DXW1">
    <property type="interactions" value="76"/>
</dbReference>
<keyword evidence="1" id="KW-1133">Transmembrane helix</keyword>
<dbReference type="KEGG" id="ptm:GSPATT00021502001"/>
<dbReference type="InterPro" id="IPR029052">
    <property type="entry name" value="Metallo-depent_PP-like"/>
</dbReference>
<dbReference type="Gene3D" id="3.60.21.70">
    <property type="entry name" value="PhoD-like phosphatase"/>
    <property type="match status" value="1"/>
</dbReference>
<feature type="transmembrane region" description="Helical" evidence="1">
    <location>
        <begin position="365"/>
        <end position="387"/>
    </location>
</feature>
<dbReference type="HOGENOM" id="CLU_041740_4_0_1"/>
<evidence type="ECO:0008006" key="5">
    <source>
        <dbReference type="Google" id="ProtNLM"/>
    </source>
</evidence>
<sequence length="410" mass="48304">MLNKLLTVLLTSLFFTVEAENQLTIAFGSCFKFYRTHDTDVFKRIQSFNPKYFLWLGDAAYLDYMPILVKEKFDITNDDKYYAQFKKSVIIKGVYDDHDSNENNGGKFNPLKESAKQLYLDFIGEPKDSPLRKQDGIYQSFYADQHNKILVVMTDARYNSDKFTGDSLGENQWKWLEQQFQTESQLIIMTSGVQVLHDDRDGPETWFGWSKQKLYALIKKYNKPIIFLSGDVHFSEILKHPCPHRLGQNLYEFSSSGMTFANYDHIPFVDIIFQFLFPTTFSTYQDHYYKSNFGILKIITNDQHSPIRIEYETHSSQDSSVVLSKTILIEELQKSKFDETQSCILDVPTTERQWQNYRLRFYDNIVIVIVSLFLGLLSIIFLIYNFISYVSKFLELYKQIQKNKQKLKYE</sequence>
<evidence type="ECO:0000313" key="3">
    <source>
        <dbReference type="EMBL" id="CAK87878.1"/>
    </source>
</evidence>
<dbReference type="Proteomes" id="UP000000600">
    <property type="component" value="Unassembled WGS sequence"/>
</dbReference>
<gene>
    <name evidence="3" type="ORF">GSPATT00021502001</name>
</gene>
<dbReference type="InterPro" id="IPR018946">
    <property type="entry name" value="PhoD-like_MPP"/>
</dbReference>
<dbReference type="GeneID" id="5041060"/>
<evidence type="ECO:0000313" key="4">
    <source>
        <dbReference type="Proteomes" id="UP000000600"/>
    </source>
</evidence>
<feature type="chain" id="PRO_5002624269" description="PhoD-like phosphatase metallophosphatase domain-containing protein" evidence="2">
    <location>
        <begin position="20"/>
        <end position="410"/>
    </location>
</feature>
<dbReference type="InParanoid" id="A0DXW1"/>
<dbReference type="RefSeq" id="XP_001455275.1">
    <property type="nucleotide sequence ID" value="XM_001455238.2"/>
</dbReference>
<dbReference type="AlphaFoldDB" id="A0DXW1"/>
<dbReference type="PANTHER" id="PTHR33987">
    <property type="entry name" value="CALCINEURIN-LIKE METALLO-PHOSPHOESTERASE SUPERFAMILY PROTEIN"/>
    <property type="match status" value="1"/>
</dbReference>
<dbReference type="eggNOG" id="ENOG502QTGZ">
    <property type="taxonomic scope" value="Eukaryota"/>
</dbReference>
<dbReference type="SUPFAM" id="SSF56300">
    <property type="entry name" value="Metallo-dependent phosphatases"/>
    <property type="match status" value="1"/>
</dbReference>
<keyword evidence="1" id="KW-0812">Transmembrane</keyword>